<dbReference type="Proteomes" id="UP001148662">
    <property type="component" value="Unassembled WGS sequence"/>
</dbReference>
<gene>
    <name evidence="1" type="ORF">NM688_g8998</name>
</gene>
<name>A0ACC1RM08_9APHY</name>
<sequence>MPVDKDNFLRSEAELILDETRKSKAERTKDLGSPIQLTGVALDLHIRGNVAWIAENAAVIRKVDLESGKTLQLFRGHTAPVTTIAFYNKVRGSGDEKLLISGSWDKVWTTVKIWDVETKRVLSSTEAHNDFVKTLLVVPTMDLLISSSSDKIIRFWDLSAFEEGKPLVSAGSVSAHTRPVEALAAHQLDERSAVLYTADTMGIIKVWELQKEQGPSPRWRSTLKEELNYHRTKINEIVYGNGQLCAASSDDTVQVHYDPPLPKPEQDGIRPMPPITHPAAVRAVLPILSTPLGEPYVLTGSGDVIRTYDISSPDEPELLNETDAHWHDVIALRLWMRKSLVKGEPGKFKIEPWIVSASLDGTLRKWRFLDLLKPSLKPTEEVPKQTAPESAPAPKEQDEFGLTEDEERELAELMDNDD</sequence>
<comment type="caution">
    <text evidence="1">The sequence shown here is derived from an EMBL/GenBank/DDBJ whole genome shotgun (WGS) entry which is preliminary data.</text>
</comment>
<proteinExistence type="predicted"/>
<keyword evidence="2" id="KW-1185">Reference proteome</keyword>
<protein>
    <submittedName>
        <fullName evidence="1">Uncharacterized protein</fullName>
    </submittedName>
</protein>
<evidence type="ECO:0000313" key="2">
    <source>
        <dbReference type="Proteomes" id="UP001148662"/>
    </source>
</evidence>
<evidence type="ECO:0000313" key="1">
    <source>
        <dbReference type="EMBL" id="KAJ3521598.1"/>
    </source>
</evidence>
<dbReference type="EMBL" id="JANHOG010002617">
    <property type="protein sequence ID" value="KAJ3521598.1"/>
    <property type="molecule type" value="Genomic_DNA"/>
</dbReference>
<reference evidence="1" key="1">
    <citation type="submission" date="2022-07" db="EMBL/GenBank/DDBJ databases">
        <title>Genome Sequence of Phlebia brevispora.</title>
        <authorList>
            <person name="Buettner E."/>
        </authorList>
    </citation>
    <scope>NUCLEOTIDE SEQUENCE</scope>
    <source>
        <strain evidence="1">MPL23</strain>
    </source>
</reference>
<accession>A0ACC1RM08</accession>
<organism evidence="1 2">
    <name type="scientific">Phlebia brevispora</name>
    <dbReference type="NCBI Taxonomy" id="194682"/>
    <lineage>
        <taxon>Eukaryota</taxon>
        <taxon>Fungi</taxon>
        <taxon>Dikarya</taxon>
        <taxon>Basidiomycota</taxon>
        <taxon>Agaricomycotina</taxon>
        <taxon>Agaricomycetes</taxon>
        <taxon>Polyporales</taxon>
        <taxon>Meruliaceae</taxon>
        <taxon>Phlebia</taxon>
    </lineage>
</organism>